<dbReference type="EMBL" id="CAESAN010000013">
    <property type="protein sequence ID" value="CAB4337007.1"/>
    <property type="molecule type" value="Genomic_DNA"/>
</dbReference>
<accession>A0A6J5Z791</accession>
<reference evidence="1" key="1">
    <citation type="submission" date="2020-05" db="EMBL/GenBank/DDBJ databases">
        <authorList>
            <person name="Chiriac C."/>
            <person name="Salcher M."/>
            <person name="Ghai R."/>
            <person name="Kavagutti S V."/>
        </authorList>
    </citation>
    <scope>NUCLEOTIDE SEQUENCE</scope>
</reference>
<dbReference type="InterPro" id="IPR025329">
    <property type="entry name" value="DUF4235"/>
</dbReference>
<organism evidence="1">
    <name type="scientific">freshwater metagenome</name>
    <dbReference type="NCBI Taxonomy" id="449393"/>
    <lineage>
        <taxon>unclassified sequences</taxon>
        <taxon>metagenomes</taxon>
        <taxon>ecological metagenomes</taxon>
    </lineage>
</organism>
<name>A0A6J5Z791_9ZZZZ</name>
<dbReference type="AlphaFoldDB" id="A0A6J5Z791"/>
<dbReference type="Pfam" id="PF14019">
    <property type="entry name" value="DUF4235"/>
    <property type="match status" value="1"/>
</dbReference>
<evidence type="ECO:0000313" key="1">
    <source>
        <dbReference type="EMBL" id="CAB4337007.1"/>
    </source>
</evidence>
<sequence length="102" mass="10954">MISKIIFMPIGLLLGTVLAKRVGETTFVDGWERTRGTKPPTATTEIASWPEVVAAAALRGSIIAVTAATFTRAGATGYRYITGFWPGEKTRQPAARLESRGD</sequence>
<gene>
    <name evidence="1" type="ORF">UFOPK3547_00256</name>
</gene>
<proteinExistence type="predicted"/>
<protein>
    <submittedName>
        <fullName evidence="1">Unannotated protein</fullName>
    </submittedName>
</protein>